<gene>
    <name evidence="3" type="ORF">O4U47_10535</name>
</gene>
<dbReference type="Pfam" id="PF07179">
    <property type="entry name" value="SseB"/>
    <property type="match status" value="1"/>
</dbReference>
<accession>A0ABT4TKQ7</accession>
<reference evidence="3" key="1">
    <citation type="submission" date="2023-01" db="EMBL/GenBank/DDBJ databases">
        <title>Draft genome sequence of Nocardiopsis sp. LSu2-4 isolated from halophytes.</title>
        <authorList>
            <person name="Duangmal K."/>
            <person name="Chantavorakit T."/>
        </authorList>
    </citation>
    <scope>NUCLEOTIDE SEQUENCE</scope>
    <source>
        <strain evidence="3">LSu2-4</strain>
    </source>
</reference>
<evidence type="ECO:0000259" key="2">
    <source>
        <dbReference type="Pfam" id="PF07179"/>
    </source>
</evidence>
<dbReference type="InterPro" id="IPR009839">
    <property type="entry name" value="SseB_N"/>
</dbReference>
<evidence type="ECO:0000313" key="3">
    <source>
        <dbReference type="EMBL" id="MDA2804951.1"/>
    </source>
</evidence>
<feature type="compositionally biased region" description="Basic and acidic residues" evidence="1">
    <location>
        <begin position="21"/>
        <end position="30"/>
    </location>
</feature>
<feature type="domain" description="SseB protein N-terminal" evidence="2">
    <location>
        <begin position="57"/>
        <end position="153"/>
    </location>
</feature>
<sequence length="158" mass="15678">MTSNDSADADAGFPANPVEEALGRALRDAPAEAETAGAADGSGEDGAEAGGPEAGGAVRAFLSAFAEGSVWVPVPEGSGTQQDGSIALPSLELEGRVYIPVFTSRSQYDERSAEVPCAVLAVRDLASALPEGVGLAVNPGNGPSVPVPAEMVATLAGE</sequence>
<comment type="caution">
    <text evidence="3">The sequence shown here is derived from an EMBL/GenBank/DDBJ whole genome shotgun (WGS) entry which is preliminary data.</text>
</comment>
<keyword evidence="4" id="KW-1185">Reference proteome</keyword>
<evidence type="ECO:0000256" key="1">
    <source>
        <dbReference type="SAM" id="MobiDB-lite"/>
    </source>
</evidence>
<feature type="compositionally biased region" description="Low complexity" evidence="1">
    <location>
        <begin position="32"/>
        <end position="41"/>
    </location>
</feature>
<dbReference type="RefSeq" id="WP_270677565.1">
    <property type="nucleotide sequence ID" value="NZ_JAQFWP010000015.1"/>
</dbReference>
<organism evidence="3 4">
    <name type="scientific">Nocardiopsis suaedae</name>
    <dbReference type="NCBI Taxonomy" id="3018444"/>
    <lineage>
        <taxon>Bacteria</taxon>
        <taxon>Bacillati</taxon>
        <taxon>Actinomycetota</taxon>
        <taxon>Actinomycetes</taxon>
        <taxon>Streptosporangiales</taxon>
        <taxon>Nocardiopsidaceae</taxon>
        <taxon>Nocardiopsis</taxon>
    </lineage>
</organism>
<dbReference type="Proteomes" id="UP001165685">
    <property type="component" value="Unassembled WGS sequence"/>
</dbReference>
<protein>
    <submittedName>
        <fullName evidence="3">SseB family protein</fullName>
    </submittedName>
</protein>
<evidence type="ECO:0000313" key="4">
    <source>
        <dbReference type="Proteomes" id="UP001165685"/>
    </source>
</evidence>
<name>A0ABT4TKQ7_9ACTN</name>
<dbReference type="EMBL" id="JAQFWP010000015">
    <property type="protein sequence ID" value="MDA2804951.1"/>
    <property type="molecule type" value="Genomic_DNA"/>
</dbReference>
<feature type="region of interest" description="Disordered" evidence="1">
    <location>
        <begin position="1"/>
        <end position="54"/>
    </location>
</feature>
<proteinExistence type="predicted"/>